<dbReference type="SUPFAM" id="SSF56219">
    <property type="entry name" value="DNase I-like"/>
    <property type="match status" value="1"/>
</dbReference>
<sequence length="86" mass="9942">MMNIGCWNVRGSNLRPKQEEIKNVIRSNKLSLFAILESQLRFNKLQTTCNNVFGNWMWISNQDMSPKGTRIIIGWDPDEVVVIVGF</sequence>
<proteinExistence type="predicted"/>
<gene>
    <name evidence="1" type="ORF">LSAT_V11C300156770</name>
</gene>
<dbReference type="Proteomes" id="UP000235145">
    <property type="component" value="Unassembled WGS sequence"/>
</dbReference>
<dbReference type="EMBL" id="NBSK02000003">
    <property type="protein sequence ID" value="KAJ0215137.1"/>
    <property type="molecule type" value="Genomic_DNA"/>
</dbReference>
<protein>
    <submittedName>
        <fullName evidence="1">Uncharacterized protein</fullName>
    </submittedName>
</protein>
<evidence type="ECO:0000313" key="1">
    <source>
        <dbReference type="EMBL" id="KAJ0215137.1"/>
    </source>
</evidence>
<accession>A0A9R1VWC2</accession>
<dbReference type="InterPro" id="IPR036691">
    <property type="entry name" value="Endo/exonu/phosph_ase_sf"/>
</dbReference>
<dbReference type="Gene3D" id="3.60.10.10">
    <property type="entry name" value="Endonuclease/exonuclease/phosphatase"/>
    <property type="match status" value="1"/>
</dbReference>
<name>A0A9R1VWC2_LACSA</name>
<evidence type="ECO:0000313" key="2">
    <source>
        <dbReference type="Proteomes" id="UP000235145"/>
    </source>
</evidence>
<dbReference type="AlphaFoldDB" id="A0A9R1VWC2"/>
<reference evidence="1 2" key="1">
    <citation type="journal article" date="2017" name="Nat. Commun.">
        <title>Genome assembly with in vitro proximity ligation data and whole-genome triplication in lettuce.</title>
        <authorList>
            <person name="Reyes-Chin-Wo S."/>
            <person name="Wang Z."/>
            <person name="Yang X."/>
            <person name="Kozik A."/>
            <person name="Arikit S."/>
            <person name="Song C."/>
            <person name="Xia L."/>
            <person name="Froenicke L."/>
            <person name="Lavelle D.O."/>
            <person name="Truco M.J."/>
            <person name="Xia R."/>
            <person name="Zhu S."/>
            <person name="Xu C."/>
            <person name="Xu H."/>
            <person name="Xu X."/>
            <person name="Cox K."/>
            <person name="Korf I."/>
            <person name="Meyers B.C."/>
            <person name="Michelmore R.W."/>
        </authorList>
    </citation>
    <scope>NUCLEOTIDE SEQUENCE [LARGE SCALE GENOMIC DNA]</scope>
    <source>
        <strain evidence="2">cv. Salinas</strain>
        <tissue evidence="1">Seedlings</tissue>
    </source>
</reference>
<comment type="caution">
    <text evidence="1">The sequence shown here is derived from an EMBL/GenBank/DDBJ whole genome shotgun (WGS) entry which is preliminary data.</text>
</comment>
<keyword evidence="2" id="KW-1185">Reference proteome</keyword>
<organism evidence="1 2">
    <name type="scientific">Lactuca sativa</name>
    <name type="common">Garden lettuce</name>
    <dbReference type="NCBI Taxonomy" id="4236"/>
    <lineage>
        <taxon>Eukaryota</taxon>
        <taxon>Viridiplantae</taxon>
        <taxon>Streptophyta</taxon>
        <taxon>Embryophyta</taxon>
        <taxon>Tracheophyta</taxon>
        <taxon>Spermatophyta</taxon>
        <taxon>Magnoliopsida</taxon>
        <taxon>eudicotyledons</taxon>
        <taxon>Gunneridae</taxon>
        <taxon>Pentapetalae</taxon>
        <taxon>asterids</taxon>
        <taxon>campanulids</taxon>
        <taxon>Asterales</taxon>
        <taxon>Asteraceae</taxon>
        <taxon>Cichorioideae</taxon>
        <taxon>Cichorieae</taxon>
        <taxon>Lactucinae</taxon>
        <taxon>Lactuca</taxon>
    </lineage>
</organism>